<name>A0A7J5U673_9BACT</name>
<dbReference type="GO" id="GO:0000160">
    <property type="term" value="P:phosphorelay signal transduction system"/>
    <property type="evidence" value="ECO:0007669"/>
    <property type="project" value="InterPro"/>
</dbReference>
<evidence type="ECO:0000256" key="1">
    <source>
        <dbReference type="PROSITE-ProRule" id="PRU00169"/>
    </source>
</evidence>
<dbReference type="SUPFAM" id="SSF52172">
    <property type="entry name" value="CheY-like"/>
    <property type="match status" value="1"/>
</dbReference>
<evidence type="ECO:0000313" key="3">
    <source>
        <dbReference type="EMBL" id="KAB7733151.1"/>
    </source>
</evidence>
<dbReference type="AlphaFoldDB" id="A0A7J5U673"/>
<dbReference type="EMBL" id="WELI01000001">
    <property type="protein sequence ID" value="KAB7733151.1"/>
    <property type="molecule type" value="Genomic_DNA"/>
</dbReference>
<protein>
    <submittedName>
        <fullName evidence="3">Response regulator</fullName>
    </submittedName>
</protein>
<sequence length="141" mass="16068">MSLKGPIISVEDDEDDQYLIGETLKNLGVPNEVRFFPNGEAALQYLETTTEQPFLILCDINMPLMNGLELRQRILANQHLAQKAIPFIFLTTAATPQIIRTAYDATVQGFYKKATDYASMQHQLKLIIDYWQHCMHPTNPV</sequence>
<dbReference type="PANTHER" id="PTHR44520:SF2">
    <property type="entry name" value="RESPONSE REGULATOR RCP1"/>
    <property type="match status" value="1"/>
</dbReference>
<keyword evidence="1" id="KW-0597">Phosphoprotein</keyword>
<feature type="modified residue" description="4-aspartylphosphate" evidence="1">
    <location>
        <position position="59"/>
    </location>
</feature>
<dbReference type="SMART" id="SM00448">
    <property type="entry name" value="REC"/>
    <property type="match status" value="1"/>
</dbReference>
<dbReference type="PROSITE" id="PS50110">
    <property type="entry name" value="RESPONSE_REGULATORY"/>
    <property type="match status" value="1"/>
</dbReference>
<dbReference type="InterPro" id="IPR052893">
    <property type="entry name" value="TCS_response_regulator"/>
</dbReference>
<dbReference type="InterPro" id="IPR011006">
    <property type="entry name" value="CheY-like_superfamily"/>
</dbReference>
<accession>A0A7J5U673</accession>
<reference evidence="3 4" key="1">
    <citation type="submission" date="2019-10" db="EMBL/GenBank/DDBJ databases">
        <title>Rudanella paleaurantiibacter sp. nov., isolated from sludge.</title>
        <authorList>
            <person name="Xu S.Q."/>
        </authorList>
    </citation>
    <scope>NUCLEOTIDE SEQUENCE [LARGE SCALE GENOMIC DNA]</scope>
    <source>
        <strain evidence="3 4">HX-22-17</strain>
    </source>
</reference>
<organism evidence="3 4">
    <name type="scientific">Rudanella paleaurantiibacter</name>
    <dbReference type="NCBI Taxonomy" id="2614655"/>
    <lineage>
        <taxon>Bacteria</taxon>
        <taxon>Pseudomonadati</taxon>
        <taxon>Bacteroidota</taxon>
        <taxon>Cytophagia</taxon>
        <taxon>Cytophagales</taxon>
        <taxon>Cytophagaceae</taxon>
        <taxon>Rudanella</taxon>
    </lineage>
</organism>
<evidence type="ECO:0000259" key="2">
    <source>
        <dbReference type="PROSITE" id="PS50110"/>
    </source>
</evidence>
<dbReference type="Gene3D" id="3.40.50.2300">
    <property type="match status" value="1"/>
</dbReference>
<comment type="caution">
    <text evidence="3">The sequence shown here is derived from an EMBL/GenBank/DDBJ whole genome shotgun (WGS) entry which is preliminary data.</text>
</comment>
<dbReference type="InterPro" id="IPR001789">
    <property type="entry name" value="Sig_transdc_resp-reg_receiver"/>
</dbReference>
<gene>
    <name evidence="3" type="ORF">F5984_04230</name>
</gene>
<proteinExistence type="predicted"/>
<dbReference type="Pfam" id="PF00072">
    <property type="entry name" value="Response_reg"/>
    <property type="match status" value="1"/>
</dbReference>
<dbReference type="Proteomes" id="UP000488299">
    <property type="component" value="Unassembled WGS sequence"/>
</dbReference>
<evidence type="ECO:0000313" key="4">
    <source>
        <dbReference type="Proteomes" id="UP000488299"/>
    </source>
</evidence>
<dbReference type="RefSeq" id="WP_152122989.1">
    <property type="nucleotide sequence ID" value="NZ_WELI01000001.1"/>
</dbReference>
<dbReference type="PANTHER" id="PTHR44520">
    <property type="entry name" value="RESPONSE REGULATOR RCP1-RELATED"/>
    <property type="match status" value="1"/>
</dbReference>
<keyword evidence="4" id="KW-1185">Reference proteome</keyword>
<feature type="domain" description="Response regulatory" evidence="2">
    <location>
        <begin position="6"/>
        <end position="128"/>
    </location>
</feature>